<gene>
    <name evidence="5" type="ORF">HY912_03875</name>
</gene>
<dbReference type="InterPro" id="IPR036390">
    <property type="entry name" value="WH_DNA-bd_sf"/>
</dbReference>
<dbReference type="GO" id="GO:0003677">
    <property type="term" value="F:DNA binding"/>
    <property type="evidence" value="ECO:0007669"/>
    <property type="project" value="UniProtKB-KW"/>
</dbReference>
<evidence type="ECO:0000256" key="3">
    <source>
        <dbReference type="ARBA" id="ARBA00023163"/>
    </source>
</evidence>
<organism evidence="5 6">
    <name type="scientific">Desulfomonile tiedjei</name>
    <dbReference type="NCBI Taxonomy" id="2358"/>
    <lineage>
        <taxon>Bacteria</taxon>
        <taxon>Pseudomonadati</taxon>
        <taxon>Thermodesulfobacteriota</taxon>
        <taxon>Desulfomonilia</taxon>
        <taxon>Desulfomonilales</taxon>
        <taxon>Desulfomonilaceae</taxon>
        <taxon>Desulfomonile</taxon>
    </lineage>
</organism>
<dbReference type="Pfam" id="PF12802">
    <property type="entry name" value="MarR_2"/>
    <property type="match status" value="1"/>
</dbReference>
<sequence>MELRFSVFPRNESPGFVIYLANCRMKAALQKKFESSGLTVTPEQWAVLSSLWEEEGIHQSLLAEKTTKDRHNIARIVKLLERGGLVRREPDGQDGRLQRVYLTEEGWALKSRLVPVVNNFLQHALSGLTQEDLDSVRRILGTIVTNLAELSGGLDEGTGPQANDNRRAIFDRK</sequence>
<reference evidence="5" key="1">
    <citation type="submission" date="2020-07" db="EMBL/GenBank/DDBJ databases">
        <title>Huge and variable diversity of episymbiotic CPR bacteria and DPANN archaea in groundwater ecosystems.</title>
        <authorList>
            <person name="He C.Y."/>
            <person name="Keren R."/>
            <person name="Whittaker M."/>
            <person name="Farag I.F."/>
            <person name="Doudna J."/>
            <person name="Cate J.H.D."/>
            <person name="Banfield J.F."/>
        </authorList>
    </citation>
    <scope>NUCLEOTIDE SEQUENCE</scope>
    <source>
        <strain evidence="5">NC_groundwater_1664_Pr3_B-0.1um_52_9</strain>
    </source>
</reference>
<dbReference type="Gene3D" id="1.10.10.10">
    <property type="entry name" value="Winged helix-like DNA-binding domain superfamily/Winged helix DNA-binding domain"/>
    <property type="match status" value="1"/>
</dbReference>
<evidence type="ECO:0000256" key="1">
    <source>
        <dbReference type="ARBA" id="ARBA00023015"/>
    </source>
</evidence>
<dbReference type="InterPro" id="IPR023187">
    <property type="entry name" value="Tscrpt_reg_MarR-type_CS"/>
</dbReference>
<dbReference type="PANTHER" id="PTHR33164:SF64">
    <property type="entry name" value="TRANSCRIPTIONAL REGULATOR SLYA"/>
    <property type="match status" value="1"/>
</dbReference>
<protein>
    <submittedName>
        <fullName evidence="5">MarR family transcriptional regulator</fullName>
    </submittedName>
</protein>
<evidence type="ECO:0000259" key="4">
    <source>
        <dbReference type="PROSITE" id="PS50995"/>
    </source>
</evidence>
<dbReference type="PROSITE" id="PS50995">
    <property type="entry name" value="HTH_MARR_2"/>
    <property type="match status" value="1"/>
</dbReference>
<keyword evidence="2" id="KW-0238">DNA-binding</keyword>
<evidence type="ECO:0000256" key="2">
    <source>
        <dbReference type="ARBA" id="ARBA00023125"/>
    </source>
</evidence>
<name>A0A9D6Z2C3_9BACT</name>
<dbReference type="Proteomes" id="UP000807825">
    <property type="component" value="Unassembled WGS sequence"/>
</dbReference>
<proteinExistence type="predicted"/>
<dbReference type="GO" id="GO:0003700">
    <property type="term" value="F:DNA-binding transcription factor activity"/>
    <property type="evidence" value="ECO:0007669"/>
    <property type="project" value="InterPro"/>
</dbReference>
<dbReference type="InterPro" id="IPR000835">
    <property type="entry name" value="HTH_MarR-typ"/>
</dbReference>
<dbReference type="PRINTS" id="PR00598">
    <property type="entry name" value="HTHMARR"/>
</dbReference>
<keyword evidence="3" id="KW-0804">Transcription</keyword>
<evidence type="ECO:0000313" key="5">
    <source>
        <dbReference type="EMBL" id="MBI5248610.1"/>
    </source>
</evidence>
<keyword evidence="1" id="KW-0805">Transcription regulation</keyword>
<dbReference type="InterPro" id="IPR039422">
    <property type="entry name" value="MarR/SlyA-like"/>
</dbReference>
<dbReference type="SUPFAM" id="SSF46785">
    <property type="entry name" value="Winged helix' DNA-binding domain"/>
    <property type="match status" value="1"/>
</dbReference>
<comment type="caution">
    <text evidence="5">The sequence shown here is derived from an EMBL/GenBank/DDBJ whole genome shotgun (WGS) entry which is preliminary data.</text>
</comment>
<dbReference type="PROSITE" id="PS01117">
    <property type="entry name" value="HTH_MARR_1"/>
    <property type="match status" value="1"/>
</dbReference>
<dbReference type="SMART" id="SM00347">
    <property type="entry name" value="HTH_MARR"/>
    <property type="match status" value="1"/>
</dbReference>
<evidence type="ECO:0000313" key="6">
    <source>
        <dbReference type="Proteomes" id="UP000807825"/>
    </source>
</evidence>
<dbReference type="PANTHER" id="PTHR33164">
    <property type="entry name" value="TRANSCRIPTIONAL REGULATOR, MARR FAMILY"/>
    <property type="match status" value="1"/>
</dbReference>
<dbReference type="AlphaFoldDB" id="A0A9D6Z2C3"/>
<dbReference type="EMBL" id="JACRDE010000115">
    <property type="protein sequence ID" value="MBI5248610.1"/>
    <property type="molecule type" value="Genomic_DNA"/>
</dbReference>
<dbReference type="InterPro" id="IPR036388">
    <property type="entry name" value="WH-like_DNA-bd_sf"/>
</dbReference>
<accession>A0A9D6Z2C3</accession>
<feature type="domain" description="HTH marR-type" evidence="4">
    <location>
        <begin position="1"/>
        <end position="145"/>
    </location>
</feature>
<dbReference type="GO" id="GO:0006950">
    <property type="term" value="P:response to stress"/>
    <property type="evidence" value="ECO:0007669"/>
    <property type="project" value="TreeGrafter"/>
</dbReference>